<accession>A0A1R1PP71</accession>
<gene>
    <name evidence="10" type="ORF">AX774_g3736</name>
</gene>
<keyword evidence="4" id="KW-0847">Vitamin C</keyword>
<dbReference type="PANTHER" id="PTHR12117:SF0">
    <property type="entry name" value="PROLYL 3-HYDROXYLASE OGFOD1"/>
    <property type="match status" value="1"/>
</dbReference>
<evidence type="ECO:0000256" key="6">
    <source>
        <dbReference type="ARBA" id="ARBA00023002"/>
    </source>
</evidence>
<dbReference type="GO" id="GO:0031418">
    <property type="term" value="F:L-ascorbic acid binding"/>
    <property type="evidence" value="ECO:0007669"/>
    <property type="project" value="UniProtKB-KW"/>
</dbReference>
<dbReference type="Proteomes" id="UP000188320">
    <property type="component" value="Unassembled WGS sequence"/>
</dbReference>
<keyword evidence="5" id="KW-0223">Dioxygenase</keyword>
<dbReference type="SMART" id="SM00702">
    <property type="entry name" value="P4Hc"/>
    <property type="match status" value="1"/>
</dbReference>
<dbReference type="PANTHER" id="PTHR12117">
    <property type="entry name" value="HISTONE ACETYLTRANSFERASE COMPLEX"/>
    <property type="match status" value="1"/>
</dbReference>
<evidence type="ECO:0000256" key="4">
    <source>
        <dbReference type="ARBA" id="ARBA00022896"/>
    </source>
</evidence>
<evidence type="ECO:0000256" key="5">
    <source>
        <dbReference type="ARBA" id="ARBA00022964"/>
    </source>
</evidence>
<evidence type="ECO:0000256" key="8">
    <source>
        <dbReference type="ARBA" id="ARBA00047444"/>
    </source>
</evidence>
<evidence type="ECO:0000313" key="10">
    <source>
        <dbReference type="EMBL" id="OMH82767.1"/>
    </source>
</evidence>
<feature type="domain" description="Fe2OG dioxygenase" evidence="9">
    <location>
        <begin position="169"/>
        <end position="284"/>
    </location>
</feature>
<reference evidence="11" key="1">
    <citation type="submission" date="2017-01" db="EMBL/GenBank/DDBJ databases">
        <authorList>
            <person name="Wang Y."/>
            <person name="White M."/>
            <person name="Kvist S."/>
            <person name="Moncalvo J.-M."/>
        </authorList>
    </citation>
    <scope>NUCLEOTIDE SEQUENCE [LARGE SCALE GENOMIC DNA]</scope>
    <source>
        <strain evidence="11">COL-18-3</strain>
    </source>
</reference>
<name>A0A1R1PP71_ZANCU</name>
<organism evidence="10 11">
    <name type="scientific">Zancudomyces culisetae</name>
    <name type="common">Gut fungus</name>
    <name type="synonym">Smittium culisetae</name>
    <dbReference type="NCBI Taxonomy" id="1213189"/>
    <lineage>
        <taxon>Eukaryota</taxon>
        <taxon>Fungi</taxon>
        <taxon>Fungi incertae sedis</taxon>
        <taxon>Zoopagomycota</taxon>
        <taxon>Kickxellomycotina</taxon>
        <taxon>Harpellomycetes</taxon>
        <taxon>Harpellales</taxon>
        <taxon>Legeriomycetaceae</taxon>
        <taxon>Zancudomyces</taxon>
    </lineage>
</organism>
<dbReference type="InterPro" id="IPR039558">
    <property type="entry name" value="TPA1/OFD1_N"/>
</dbReference>
<keyword evidence="6" id="KW-0560">Oxidoreductase</keyword>
<evidence type="ECO:0000259" key="9">
    <source>
        <dbReference type="PROSITE" id="PS51471"/>
    </source>
</evidence>
<dbReference type="Pfam" id="PF10637">
    <property type="entry name" value="Ofd1_CTDD"/>
    <property type="match status" value="1"/>
</dbReference>
<sequence>MKVKEMPNMESKLQNDEEGKTIKKAKIEILKRKESKPNHIEILECYKNKEFIEKFRNVFCDSNFSENQKEIRAGVIEFPEKDITVDAIGTVIGYPFHVGVLSNVFDPKFLRKLKKELKEIQWHRRLNDLYDFYQTDDLGYMISGKYEKIKQLYHGLCSEECITFMEQLTGTELQRGRIDLAAQQYEEGGFLLCHDDFVTGDKYSRKIAFILYLVDETWSERDGGALGLFSKDKDNCPVKVVRKISPKFNTLAFFLTGESSYHEVQEVLRNDGVARWSVTGWFYGINKKKTENDPMACDEFNKKYQTLSIPRPIEATVSSENDALYAAENFINERYLKKDVIEKVLDKFIENSCIELHSFLKDDVYADFISVMGGTEGVWSENYVLPPNLRRYNALLEPECYRKIAQKSKKTMETIAFLKSKHFSNYLSAITGLEYSKAIYEFRKFDTGSYTLLHDHYSEPNGLDVIFSFMPFNSKDDSSGLSVATSVWDDDSWGGLTHYTDSVDELKRFSPGANKLVLVYRDTGVKKFVRYTTNAANCPRYEFNSIFIEAEDQ</sequence>
<evidence type="ECO:0000256" key="2">
    <source>
        <dbReference type="ARBA" id="ARBA00007443"/>
    </source>
</evidence>
<dbReference type="InterPro" id="IPR005123">
    <property type="entry name" value="Oxoglu/Fe-dep_dioxygenase_dom"/>
</dbReference>
<dbReference type="OrthoDB" id="430522at2759"/>
<evidence type="ECO:0000256" key="1">
    <source>
        <dbReference type="ARBA" id="ARBA00001961"/>
    </source>
</evidence>
<comment type="catalytic activity">
    <reaction evidence="8">
        <text>[ribosomal protein uS12]-L-proline + 2-oxoglutarate + O2 = [ribosomal protein uS12]-(3S)-3-hydroxy-L-proline + succinate + CO2</text>
        <dbReference type="Rhea" id="RHEA:54156"/>
        <dbReference type="Rhea" id="RHEA-COMP:13816"/>
        <dbReference type="Rhea" id="RHEA-COMP:13818"/>
        <dbReference type="ChEBI" id="CHEBI:15379"/>
        <dbReference type="ChEBI" id="CHEBI:16526"/>
        <dbReference type="ChEBI" id="CHEBI:16810"/>
        <dbReference type="ChEBI" id="CHEBI:30031"/>
        <dbReference type="ChEBI" id="CHEBI:50342"/>
        <dbReference type="ChEBI" id="CHEBI:85428"/>
    </reaction>
</comment>
<dbReference type="EMBL" id="LSSK01000601">
    <property type="protein sequence ID" value="OMH82767.1"/>
    <property type="molecule type" value="Genomic_DNA"/>
</dbReference>
<keyword evidence="11" id="KW-1185">Reference proteome</keyword>
<dbReference type="InterPro" id="IPR006620">
    <property type="entry name" value="Pro_4_hyd_alph"/>
</dbReference>
<dbReference type="GO" id="GO:0006449">
    <property type="term" value="P:regulation of translational termination"/>
    <property type="evidence" value="ECO:0007669"/>
    <property type="project" value="TreeGrafter"/>
</dbReference>
<keyword evidence="7" id="KW-0408">Iron</keyword>
<protein>
    <submittedName>
        <fullName evidence="10">Prolyl 3-hydroxylase OGFOD1</fullName>
    </submittedName>
</protein>
<evidence type="ECO:0000313" key="11">
    <source>
        <dbReference type="Proteomes" id="UP000188320"/>
    </source>
</evidence>
<proteinExistence type="inferred from homology"/>
<comment type="similarity">
    <text evidence="2">Belongs to the TPA1 family.</text>
</comment>
<dbReference type="InterPro" id="IPR019601">
    <property type="entry name" value="Oxoglutarate/Fe-dep_Oase_C"/>
</dbReference>
<dbReference type="Pfam" id="PF13661">
    <property type="entry name" value="2OG-FeII_Oxy_4"/>
    <property type="match status" value="1"/>
</dbReference>
<dbReference type="AlphaFoldDB" id="A0A1R1PP71"/>
<dbReference type="PROSITE" id="PS51471">
    <property type="entry name" value="FE2OG_OXY"/>
    <property type="match status" value="1"/>
</dbReference>
<keyword evidence="3" id="KW-0479">Metal-binding</keyword>
<evidence type="ECO:0000256" key="7">
    <source>
        <dbReference type="ARBA" id="ARBA00023004"/>
    </source>
</evidence>
<comment type="cofactor">
    <cofactor evidence="1">
        <name>L-ascorbate</name>
        <dbReference type="ChEBI" id="CHEBI:38290"/>
    </cofactor>
</comment>
<comment type="caution">
    <text evidence="10">The sequence shown here is derived from an EMBL/GenBank/DDBJ whole genome shotgun (WGS) entry which is preliminary data.</text>
</comment>
<dbReference type="GO" id="GO:0005506">
    <property type="term" value="F:iron ion binding"/>
    <property type="evidence" value="ECO:0007669"/>
    <property type="project" value="InterPro"/>
</dbReference>
<dbReference type="GO" id="GO:0005737">
    <property type="term" value="C:cytoplasm"/>
    <property type="evidence" value="ECO:0007669"/>
    <property type="project" value="TreeGrafter"/>
</dbReference>
<evidence type="ECO:0000256" key="3">
    <source>
        <dbReference type="ARBA" id="ARBA00022723"/>
    </source>
</evidence>
<dbReference type="GO" id="GO:0031543">
    <property type="term" value="F:peptidyl-proline dioxygenase activity"/>
    <property type="evidence" value="ECO:0007669"/>
    <property type="project" value="TreeGrafter"/>
</dbReference>
<dbReference type="InterPro" id="IPR051842">
    <property type="entry name" value="uS12_prolyl_hydroxylase"/>
</dbReference>
<dbReference type="Gene3D" id="2.60.120.620">
    <property type="entry name" value="q2cbj1_9rhob like domain"/>
    <property type="match status" value="2"/>
</dbReference>